<protein>
    <submittedName>
        <fullName evidence="1">Uncharacterized protein</fullName>
    </submittedName>
</protein>
<accession>A0A0A9A0P2</accession>
<dbReference type="EMBL" id="GBRH01254357">
    <property type="protein sequence ID" value="JAD43538.1"/>
    <property type="molecule type" value="Transcribed_RNA"/>
</dbReference>
<reference evidence="1" key="1">
    <citation type="submission" date="2014-09" db="EMBL/GenBank/DDBJ databases">
        <authorList>
            <person name="Magalhaes I.L.F."/>
            <person name="Oliveira U."/>
            <person name="Santos F.R."/>
            <person name="Vidigal T.H.D.A."/>
            <person name="Brescovit A.D."/>
            <person name="Santos A.J."/>
        </authorList>
    </citation>
    <scope>NUCLEOTIDE SEQUENCE</scope>
    <source>
        <tissue evidence="1">Shoot tissue taken approximately 20 cm above the soil surface</tissue>
    </source>
</reference>
<name>A0A0A9A0P2_ARUDO</name>
<proteinExistence type="predicted"/>
<dbReference type="AlphaFoldDB" id="A0A0A9A0P2"/>
<reference evidence="1" key="2">
    <citation type="journal article" date="2015" name="Data Brief">
        <title>Shoot transcriptome of the giant reed, Arundo donax.</title>
        <authorList>
            <person name="Barrero R.A."/>
            <person name="Guerrero F.D."/>
            <person name="Moolhuijzen P."/>
            <person name="Goolsby J.A."/>
            <person name="Tidwell J."/>
            <person name="Bellgard S.E."/>
            <person name="Bellgard M.I."/>
        </authorList>
    </citation>
    <scope>NUCLEOTIDE SEQUENCE</scope>
    <source>
        <tissue evidence="1">Shoot tissue taken approximately 20 cm above the soil surface</tissue>
    </source>
</reference>
<organism evidence="1">
    <name type="scientific">Arundo donax</name>
    <name type="common">Giant reed</name>
    <name type="synonym">Donax arundinaceus</name>
    <dbReference type="NCBI Taxonomy" id="35708"/>
    <lineage>
        <taxon>Eukaryota</taxon>
        <taxon>Viridiplantae</taxon>
        <taxon>Streptophyta</taxon>
        <taxon>Embryophyta</taxon>
        <taxon>Tracheophyta</taxon>
        <taxon>Spermatophyta</taxon>
        <taxon>Magnoliopsida</taxon>
        <taxon>Liliopsida</taxon>
        <taxon>Poales</taxon>
        <taxon>Poaceae</taxon>
        <taxon>PACMAD clade</taxon>
        <taxon>Arundinoideae</taxon>
        <taxon>Arundineae</taxon>
        <taxon>Arundo</taxon>
    </lineage>
</organism>
<evidence type="ECO:0000313" key="1">
    <source>
        <dbReference type="EMBL" id="JAD43538.1"/>
    </source>
</evidence>
<sequence>MRFCVITVRRFGVNLRFKSVVMMRNAVLAFVVVVVTRAAPLGSG</sequence>